<dbReference type="AlphaFoldDB" id="R7UU85"/>
<dbReference type="STRING" id="283909.R7UU85"/>
<evidence type="ECO:0000313" key="1">
    <source>
        <dbReference type="EMBL" id="ELU10049.1"/>
    </source>
</evidence>
<dbReference type="OrthoDB" id="6096968at2759"/>
<dbReference type="HOGENOM" id="CLU_1157359_0_0_1"/>
<reference evidence="1 3" key="2">
    <citation type="journal article" date="2013" name="Nature">
        <title>Insights into bilaterian evolution from three spiralian genomes.</title>
        <authorList>
            <person name="Simakov O."/>
            <person name="Marletaz F."/>
            <person name="Cho S.J."/>
            <person name="Edsinger-Gonzales E."/>
            <person name="Havlak P."/>
            <person name="Hellsten U."/>
            <person name="Kuo D.H."/>
            <person name="Larsson T."/>
            <person name="Lv J."/>
            <person name="Arendt D."/>
            <person name="Savage R."/>
            <person name="Osoegawa K."/>
            <person name="de Jong P."/>
            <person name="Grimwood J."/>
            <person name="Chapman J.A."/>
            <person name="Shapiro H."/>
            <person name="Aerts A."/>
            <person name="Otillar R.P."/>
            <person name="Terry A.Y."/>
            <person name="Boore J.L."/>
            <person name="Grigoriev I.V."/>
            <person name="Lindberg D.R."/>
            <person name="Seaver E.C."/>
            <person name="Weisblat D.A."/>
            <person name="Putnam N.H."/>
            <person name="Rokhsar D.S."/>
        </authorList>
    </citation>
    <scope>NUCLEOTIDE SEQUENCE</scope>
    <source>
        <strain evidence="1 3">I ESC-2004</strain>
    </source>
</reference>
<organism evidence="1">
    <name type="scientific">Capitella teleta</name>
    <name type="common">Polychaete worm</name>
    <dbReference type="NCBI Taxonomy" id="283909"/>
    <lineage>
        <taxon>Eukaryota</taxon>
        <taxon>Metazoa</taxon>
        <taxon>Spiralia</taxon>
        <taxon>Lophotrochozoa</taxon>
        <taxon>Annelida</taxon>
        <taxon>Polychaeta</taxon>
        <taxon>Sedentaria</taxon>
        <taxon>Scolecida</taxon>
        <taxon>Capitellidae</taxon>
        <taxon>Capitella</taxon>
    </lineage>
</organism>
<sequence>MVNTCSLHMFGKYLTADHREQNHDDCSGEQCAQPCISGVRDICYAEIITDAHGLSHEKSDSRAPCGSLKSDWERHDLCSSESEGQCLQCFMPLRETSVISGWMTMEFSRICSVLLKVTKWTLDPLFTDACKRDLNGFGAARFGHLFKKRYLFYRVHSEVNDQALHILPLSYLIQNVDHTNFLGIIIDKHLSFKPHINKVNTKISQITGILNRLKHQFPQHILLTIYQSLIIPHITYGALT</sequence>
<dbReference type="EMBL" id="AMQN01000957">
    <property type="status" value="NOT_ANNOTATED_CDS"/>
    <property type="molecule type" value="Genomic_DNA"/>
</dbReference>
<reference evidence="2" key="3">
    <citation type="submission" date="2015-06" db="UniProtKB">
        <authorList>
            <consortium name="EnsemblMetazoa"/>
        </authorList>
    </citation>
    <scope>IDENTIFICATION</scope>
</reference>
<evidence type="ECO:0000313" key="2">
    <source>
        <dbReference type="EnsemblMetazoa" id="CapteP193350"/>
    </source>
</evidence>
<dbReference type="EMBL" id="KB297742">
    <property type="protein sequence ID" value="ELU10049.1"/>
    <property type="molecule type" value="Genomic_DNA"/>
</dbReference>
<reference evidence="3" key="1">
    <citation type="submission" date="2012-12" db="EMBL/GenBank/DDBJ databases">
        <authorList>
            <person name="Hellsten U."/>
            <person name="Grimwood J."/>
            <person name="Chapman J.A."/>
            <person name="Shapiro H."/>
            <person name="Aerts A."/>
            <person name="Otillar R.P."/>
            <person name="Terry A.Y."/>
            <person name="Boore J.L."/>
            <person name="Simakov O."/>
            <person name="Marletaz F."/>
            <person name="Cho S.-J."/>
            <person name="Edsinger-Gonzales E."/>
            <person name="Havlak P."/>
            <person name="Kuo D.-H."/>
            <person name="Larsson T."/>
            <person name="Lv J."/>
            <person name="Arendt D."/>
            <person name="Savage R."/>
            <person name="Osoegawa K."/>
            <person name="de Jong P."/>
            <person name="Lindberg D.R."/>
            <person name="Seaver E.C."/>
            <person name="Weisblat D.A."/>
            <person name="Putnam N.H."/>
            <person name="Grigoriev I.V."/>
            <person name="Rokhsar D.S."/>
        </authorList>
    </citation>
    <scope>NUCLEOTIDE SEQUENCE</scope>
    <source>
        <strain evidence="3">I ESC-2004</strain>
    </source>
</reference>
<protein>
    <submittedName>
        <fullName evidence="1 2">Uncharacterized protein</fullName>
    </submittedName>
</protein>
<dbReference type="EnsemblMetazoa" id="CapteT193350">
    <property type="protein sequence ID" value="CapteP193350"/>
    <property type="gene ID" value="CapteG193350"/>
</dbReference>
<evidence type="ECO:0000313" key="3">
    <source>
        <dbReference type="Proteomes" id="UP000014760"/>
    </source>
</evidence>
<keyword evidence="3" id="KW-1185">Reference proteome</keyword>
<name>R7UU85_CAPTE</name>
<proteinExistence type="predicted"/>
<accession>R7UU85</accession>
<dbReference type="Proteomes" id="UP000014760">
    <property type="component" value="Unassembled WGS sequence"/>
</dbReference>
<gene>
    <name evidence="1" type="ORF">CAPTEDRAFT_193350</name>
</gene>